<organism evidence="1 2">
    <name type="scientific">Conidiobolus coronatus (strain ATCC 28846 / CBS 209.66 / NRRL 28638)</name>
    <name type="common">Delacroixia coronata</name>
    <dbReference type="NCBI Taxonomy" id="796925"/>
    <lineage>
        <taxon>Eukaryota</taxon>
        <taxon>Fungi</taxon>
        <taxon>Fungi incertae sedis</taxon>
        <taxon>Zoopagomycota</taxon>
        <taxon>Entomophthoromycotina</taxon>
        <taxon>Entomophthoromycetes</taxon>
        <taxon>Entomophthorales</taxon>
        <taxon>Ancylistaceae</taxon>
        <taxon>Conidiobolus</taxon>
    </lineage>
</organism>
<protein>
    <submittedName>
        <fullName evidence="1">Uncharacterized protein</fullName>
    </submittedName>
</protein>
<dbReference type="EMBL" id="KQ964738">
    <property type="protein sequence ID" value="KXN66338.1"/>
    <property type="molecule type" value="Genomic_DNA"/>
</dbReference>
<dbReference type="Proteomes" id="UP000070444">
    <property type="component" value="Unassembled WGS sequence"/>
</dbReference>
<evidence type="ECO:0000313" key="2">
    <source>
        <dbReference type="Proteomes" id="UP000070444"/>
    </source>
</evidence>
<accession>A0A137NUE4</accession>
<reference evidence="1 2" key="1">
    <citation type="journal article" date="2015" name="Genome Biol. Evol.">
        <title>Phylogenomic analyses indicate that early fungi evolved digesting cell walls of algal ancestors of land plants.</title>
        <authorList>
            <person name="Chang Y."/>
            <person name="Wang S."/>
            <person name="Sekimoto S."/>
            <person name="Aerts A.L."/>
            <person name="Choi C."/>
            <person name="Clum A."/>
            <person name="LaButti K.M."/>
            <person name="Lindquist E.A."/>
            <person name="Yee Ngan C."/>
            <person name="Ohm R.A."/>
            <person name="Salamov A.A."/>
            <person name="Grigoriev I.V."/>
            <person name="Spatafora J.W."/>
            <person name="Berbee M.L."/>
        </authorList>
    </citation>
    <scope>NUCLEOTIDE SEQUENCE [LARGE SCALE GENOMIC DNA]</scope>
    <source>
        <strain evidence="1 2">NRRL 28638</strain>
    </source>
</reference>
<name>A0A137NUE4_CONC2</name>
<evidence type="ECO:0000313" key="1">
    <source>
        <dbReference type="EMBL" id="KXN66338.1"/>
    </source>
</evidence>
<keyword evidence="2" id="KW-1185">Reference proteome</keyword>
<dbReference type="AlphaFoldDB" id="A0A137NUE4"/>
<proteinExistence type="predicted"/>
<sequence>MKPIRIGIINIAVLSALKYLIVCTILFFGVGFYTNDSSPSASYLYCFSFTAPGKLTSIMSFITPFFYIAPCWIATYCYFCIGWTAYKRLIG</sequence>
<gene>
    <name evidence="1" type="ORF">CONCODRAFT_11843</name>
</gene>